<dbReference type="Proteomes" id="UP000800094">
    <property type="component" value="Unassembled WGS sequence"/>
</dbReference>
<proteinExistence type="predicted"/>
<sequence length="164" mass="18739">MARTIYLAVFANGSKPAHWAVWIPTTGQEYIGKLIHVIGNPSTGFFLEFKRNYNFKETYRKYEIIHLAVVQDRHVTDTPGTETTDTTARDRIGSKQRHLTSSPRVAARTPLIRQPPIARTGYATSLRNLPPTPTFDWAPMPAQFSKALPESYKGRRRHRPVTHR</sequence>
<dbReference type="GeneID" id="54582766"/>
<feature type="region of interest" description="Disordered" evidence="1">
    <location>
        <begin position="78"/>
        <end position="105"/>
    </location>
</feature>
<protein>
    <submittedName>
        <fullName evidence="2">Uncharacterized protein</fullName>
    </submittedName>
</protein>
<organism evidence="2 3">
    <name type="scientific">Trematosphaeria pertusa</name>
    <dbReference type="NCBI Taxonomy" id="390896"/>
    <lineage>
        <taxon>Eukaryota</taxon>
        <taxon>Fungi</taxon>
        <taxon>Dikarya</taxon>
        <taxon>Ascomycota</taxon>
        <taxon>Pezizomycotina</taxon>
        <taxon>Dothideomycetes</taxon>
        <taxon>Pleosporomycetidae</taxon>
        <taxon>Pleosporales</taxon>
        <taxon>Massarineae</taxon>
        <taxon>Trematosphaeriaceae</taxon>
        <taxon>Trematosphaeria</taxon>
    </lineage>
</organism>
<dbReference type="AlphaFoldDB" id="A0A6A6IAK9"/>
<accession>A0A6A6IAK9</accession>
<keyword evidence="3" id="KW-1185">Reference proteome</keyword>
<evidence type="ECO:0000313" key="2">
    <source>
        <dbReference type="EMBL" id="KAF2246570.1"/>
    </source>
</evidence>
<dbReference type="RefSeq" id="XP_033681574.1">
    <property type="nucleotide sequence ID" value="XM_033829436.1"/>
</dbReference>
<reference evidence="2" key="1">
    <citation type="journal article" date="2020" name="Stud. Mycol.">
        <title>101 Dothideomycetes genomes: a test case for predicting lifestyles and emergence of pathogens.</title>
        <authorList>
            <person name="Haridas S."/>
            <person name="Albert R."/>
            <person name="Binder M."/>
            <person name="Bloem J."/>
            <person name="Labutti K."/>
            <person name="Salamov A."/>
            <person name="Andreopoulos B."/>
            <person name="Baker S."/>
            <person name="Barry K."/>
            <person name="Bills G."/>
            <person name="Bluhm B."/>
            <person name="Cannon C."/>
            <person name="Castanera R."/>
            <person name="Culley D."/>
            <person name="Daum C."/>
            <person name="Ezra D."/>
            <person name="Gonzalez J."/>
            <person name="Henrissat B."/>
            <person name="Kuo A."/>
            <person name="Liang C."/>
            <person name="Lipzen A."/>
            <person name="Lutzoni F."/>
            <person name="Magnuson J."/>
            <person name="Mondo S."/>
            <person name="Nolan M."/>
            <person name="Ohm R."/>
            <person name="Pangilinan J."/>
            <person name="Park H.-J."/>
            <person name="Ramirez L."/>
            <person name="Alfaro M."/>
            <person name="Sun H."/>
            <person name="Tritt A."/>
            <person name="Yoshinaga Y."/>
            <person name="Zwiers L.-H."/>
            <person name="Turgeon B."/>
            <person name="Goodwin S."/>
            <person name="Spatafora J."/>
            <person name="Crous P."/>
            <person name="Grigoriev I."/>
        </authorList>
    </citation>
    <scope>NUCLEOTIDE SEQUENCE</scope>
    <source>
        <strain evidence="2">CBS 122368</strain>
    </source>
</reference>
<gene>
    <name evidence="2" type="ORF">BU26DRAFT_521024</name>
</gene>
<dbReference type="OrthoDB" id="2999773at2759"/>
<evidence type="ECO:0000313" key="3">
    <source>
        <dbReference type="Proteomes" id="UP000800094"/>
    </source>
</evidence>
<evidence type="ECO:0000256" key="1">
    <source>
        <dbReference type="SAM" id="MobiDB-lite"/>
    </source>
</evidence>
<dbReference type="EMBL" id="ML987198">
    <property type="protein sequence ID" value="KAF2246570.1"/>
    <property type="molecule type" value="Genomic_DNA"/>
</dbReference>
<name>A0A6A6IAK9_9PLEO</name>
<dbReference type="Pfam" id="PF20174">
    <property type="entry name" value="DUF6540"/>
    <property type="match status" value="1"/>
</dbReference>
<dbReference type="InterPro" id="IPR046670">
    <property type="entry name" value="DUF6540"/>
</dbReference>